<name>A0ABV2IGQ7_9HYPH</name>
<dbReference type="EMBL" id="JBEPLY010000019">
    <property type="protein sequence ID" value="MET3601981.1"/>
    <property type="molecule type" value="Genomic_DNA"/>
</dbReference>
<evidence type="ECO:0000313" key="3">
    <source>
        <dbReference type="Proteomes" id="UP001549164"/>
    </source>
</evidence>
<evidence type="ECO:0000313" key="2">
    <source>
        <dbReference type="EMBL" id="MET3601981.1"/>
    </source>
</evidence>
<feature type="domain" description="ChrR-like cupin" evidence="1">
    <location>
        <begin position="121"/>
        <end position="212"/>
    </location>
</feature>
<reference evidence="2 3" key="1">
    <citation type="submission" date="2024-06" db="EMBL/GenBank/DDBJ databases">
        <title>Genomic Encyclopedia of Type Strains, Phase IV (KMG-IV): sequencing the most valuable type-strain genomes for metagenomic binning, comparative biology and taxonomic classification.</title>
        <authorList>
            <person name="Goeker M."/>
        </authorList>
    </citation>
    <scope>NUCLEOTIDE SEQUENCE [LARGE SCALE GENOMIC DNA]</scope>
    <source>
        <strain evidence="2 3">DSM 28102</strain>
    </source>
</reference>
<accession>A0ABV2IGQ7</accession>
<dbReference type="NCBIfam" id="TIGR02451">
    <property type="entry name" value="anti_sig_ChrR"/>
    <property type="match status" value="1"/>
</dbReference>
<dbReference type="InterPro" id="IPR025979">
    <property type="entry name" value="ChrR-like_cupin_dom"/>
</dbReference>
<protein>
    <submittedName>
        <fullName evidence="2">Transcriptional regulator</fullName>
    </submittedName>
</protein>
<gene>
    <name evidence="2" type="ORF">ABID12_003947</name>
</gene>
<dbReference type="SUPFAM" id="SSF51182">
    <property type="entry name" value="RmlC-like cupins"/>
    <property type="match status" value="1"/>
</dbReference>
<sequence>MTAIHHHISDALLLEYTAGTLAEGWSIAVATHLALCPACRKRLDLMEATGGALMDAIEPDTAPERDRASWETMLQRMKAEPVEEPAPEHPENDRIETGRIETVPDHAVPQPLRSYIGAASLDQVGWRRLGIGAAQFKVLAEGDINVRLLRVGPGRPLPEHGHGGRELTLVLKGRLRCDDETFGPGDFTEEDEDTVHEPVVTPEGECICLIVTDAPLKFRSRIMRVVQPLLGI</sequence>
<dbReference type="CDD" id="cd20301">
    <property type="entry name" value="cupin_ChrR"/>
    <property type="match status" value="1"/>
</dbReference>
<keyword evidence="3" id="KW-1185">Reference proteome</keyword>
<dbReference type="Gene3D" id="1.10.10.1320">
    <property type="entry name" value="Anti-sigma factor, zinc-finger domain"/>
    <property type="match status" value="1"/>
</dbReference>
<dbReference type="InterPro" id="IPR041916">
    <property type="entry name" value="Anti_sigma_zinc_sf"/>
</dbReference>
<dbReference type="InterPro" id="IPR014710">
    <property type="entry name" value="RmlC-like_jellyroll"/>
</dbReference>
<dbReference type="Gene3D" id="2.60.120.10">
    <property type="entry name" value="Jelly Rolls"/>
    <property type="match status" value="1"/>
</dbReference>
<dbReference type="InterPro" id="IPR011051">
    <property type="entry name" value="RmlC_Cupin_sf"/>
</dbReference>
<proteinExistence type="predicted"/>
<comment type="caution">
    <text evidence="2">The sequence shown here is derived from an EMBL/GenBank/DDBJ whole genome shotgun (WGS) entry which is preliminary data.</text>
</comment>
<dbReference type="Pfam" id="PF12973">
    <property type="entry name" value="Cupin_7"/>
    <property type="match status" value="1"/>
</dbReference>
<organism evidence="2 3">
    <name type="scientific">Martelella mangrovi</name>
    <dbReference type="NCBI Taxonomy" id="1397477"/>
    <lineage>
        <taxon>Bacteria</taxon>
        <taxon>Pseudomonadati</taxon>
        <taxon>Pseudomonadota</taxon>
        <taxon>Alphaproteobacteria</taxon>
        <taxon>Hyphomicrobiales</taxon>
        <taxon>Aurantimonadaceae</taxon>
        <taxon>Martelella</taxon>
    </lineage>
</organism>
<evidence type="ECO:0000259" key="1">
    <source>
        <dbReference type="Pfam" id="PF12973"/>
    </source>
</evidence>
<dbReference type="Proteomes" id="UP001549164">
    <property type="component" value="Unassembled WGS sequence"/>
</dbReference>
<dbReference type="RefSeq" id="WP_354435753.1">
    <property type="nucleotide sequence ID" value="NZ_JBEPLY010000019.1"/>
</dbReference>
<dbReference type="InterPro" id="IPR012807">
    <property type="entry name" value="Anti-sigma_ChrR"/>
</dbReference>